<gene>
    <name evidence="1" type="ORF">EI538_02395</name>
</gene>
<dbReference type="AlphaFoldDB" id="A0A4Q1JGV6"/>
<dbReference type="EMBL" id="RSEO01000002">
    <property type="protein sequence ID" value="RXQ37793.1"/>
    <property type="molecule type" value="Genomic_DNA"/>
</dbReference>
<dbReference type="Proteomes" id="UP000290660">
    <property type="component" value="Unassembled WGS sequence"/>
</dbReference>
<comment type="caution">
    <text evidence="1">The sequence shown here is derived from an EMBL/GenBank/DDBJ whole genome shotgun (WGS) entry which is preliminary data.</text>
</comment>
<evidence type="ECO:0000313" key="2">
    <source>
        <dbReference type="Proteomes" id="UP000290660"/>
    </source>
</evidence>
<organism evidence="1 2">
    <name type="scientific">Salmonella enterica</name>
    <name type="common">Salmonella choleraesuis</name>
    <dbReference type="NCBI Taxonomy" id="28901"/>
    <lineage>
        <taxon>Bacteria</taxon>
        <taxon>Pseudomonadati</taxon>
        <taxon>Pseudomonadota</taxon>
        <taxon>Gammaproteobacteria</taxon>
        <taxon>Enterobacterales</taxon>
        <taxon>Enterobacteriaceae</taxon>
        <taxon>Salmonella</taxon>
    </lineage>
</organism>
<accession>A0A4Q1JGV6</accession>
<evidence type="ECO:0000313" key="1">
    <source>
        <dbReference type="EMBL" id="RXQ37793.1"/>
    </source>
</evidence>
<reference evidence="1 2" key="1">
    <citation type="submission" date="2018-12" db="EMBL/GenBank/DDBJ databases">
        <title>Identification of serotype of rogose Salmonella by whole genome sequencing.</title>
        <authorList>
            <person name="Sacchi C.T."/>
            <person name="Goncalves C.R."/>
            <person name="Tiba-Casas M.R."/>
        </authorList>
    </citation>
    <scope>NUCLEOTIDE SEQUENCE [LARGE SCALE GENOMIC DNA]</scope>
    <source>
        <strain evidence="1 2">169_17</strain>
    </source>
</reference>
<sequence length="61" mass="6577">MSCRSFPSWSDSVMVVCYTHKGIDPLSQKRSAFVVAPVQGKIAFSKSSGQDAVCIAHFVSP</sequence>
<protein>
    <submittedName>
        <fullName evidence="1">Uncharacterized protein</fullName>
    </submittedName>
</protein>
<name>A0A4Q1JGV6_SALER</name>
<proteinExistence type="predicted"/>